<dbReference type="AlphaFoldDB" id="A0A0F9AY65"/>
<protein>
    <submittedName>
        <fullName evidence="1">Uncharacterized protein</fullName>
    </submittedName>
</protein>
<organism evidence="1">
    <name type="scientific">marine sediment metagenome</name>
    <dbReference type="NCBI Taxonomy" id="412755"/>
    <lineage>
        <taxon>unclassified sequences</taxon>
        <taxon>metagenomes</taxon>
        <taxon>ecological metagenomes</taxon>
    </lineage>
</organism>
<gene>
    <name evidence="1" type="ORF">LCGC14_2514220</name>
</gene>
<accession>A0A0F9AY65</accession>
<name>A0A0F9AY65_9ZZZZ</name>
<reference evidence="1" key="1">
    <citation type="journal article" date="2015" name="Nature">
        <title>Complex archaea that bridge the gap between prokaryotes and eukaryotes.</title>
        <authorList>
            <person name="Spang A."/>
            <person name="Saw J.H."/>
            <person name="Jorgensen S.L."/>
            <person name="Zaremba-Niedzwiedzka K."/>
            <person name="Martijn J."/>
            <person name="Lind A.E."/>
            <person name="van Eijk R."/>
            <person name="Schleper C."/>
            <person name="Guy L."/>
            <person name="Ettema T.J."/>
        </authorList>
    </citation>
    <scope>NUCLEOTIDE SEQUENCE</scope>
</reference>
<evidence type="ECO:0000313" key="1">
    <source>
        <dbReference type="EMBL" id="KKL14579.1"/>
    </source>
</evidence>
<sequence length="96" mass="11461">MILAWKEEVHHYYKSYIPGQFQKIPIHSNFNTIGFLNTENLKIPKNIEYKQYYEPVFDMELMPNAFEVYKNIICLPSYHNCPYVDIVDDILELNGL</sequence>
<dbReference type="EMBL" id="LAZR01040400">
    <property type="protein sequence ID" value="KKL14579.1"/>
    <property type="molecule type" value="Genomic_DNA"/>
</dbReference>
<comment type="caution">
    <text evidence="1">The sequence shown here is derived from an EMBL/GenBank/DDBJ whole genome shotgun (WGS) entry which is preliminary data.</text>
</comment>
<proteinExistence type="predicted"/>